<sequence>MRILILGGHEMAGHMLFNYLSRSTSHELFYTATGSHPKVKPERGLFWDPEDMVMVEKLIAIVRPNVIVNSSGIWYDLARQQEIAAYRINALLPHQLAKLAERYGARLVQISSDGVFEGNRGNYEEIHVPDGTSVFAKTKALGEVKAPNVTIRVSMFGPELGKEPVGLFEWFMRQRGIVKGFVNVAWNGVTTLELAKFICFLIEEQPKLRGIVHLAGKEMVSKYSLLEQCRIVFKKGNVQIKPNDVIDLDRTLRSTRPILYETPTIKQMLEELRDWINSTANPS</sequence>
<dbReference type="PANTHER" id="PTHR10491:SF4">
    <property type="entry name" value="METHIONINE ADENOSYLTRANSFERASE 2 SUBUNIT BETA"/>
    <property type="match status" value="1"/>
</dbReference>
<comment type="pathway">
    <text evidence="2">Carbohydrate biosynthesis; dTDP-L-rhamnose biosynthesis.</text>
</comment>
<keyword evidence="2" id="KW-0560">Oxidoreductase</keyword>
<dbReference type="InterPro" id="IPR005913">
    <property type="entry name" value="dTDP_dehydrorham_reduct"/>
</dbReference>
<organism evidence="4 5">
    <name type="scientific">Paenibacillus foliorum</name>
    <dbReference type="NCBI Taxonomy" id="2654974"/>
    <lineage>
        <taxon>Bacteria</taxon>
        <taxon>Bacillati</taxon>
        <taxon>Bacillota</taxon>
        <taxon>Bacilli</taxon>
        <taxon>Bacillales</taxon>
        <taxon>Paenibacillaceae</taxon>
        <taxon>Paenibacillus</taxon>
    </lineage>
</organism>
<protein>
    <recommendedName>
        <fullName evidence="2">dTDP-4-dehydrorhamnose reductase</fullName>
        <ecNumber evidence="2">1.1.1.133</ecNumber>
    </recommendedName>
</protein>
<dbReference type="InterPro" id="IPR029903">
    <property type="entry name" value="RmlD-like-bd"/>
</dbReference>
<comment type="caution">
    <text evidence="4">The sequence shown here is derived from an EMBL/GenBank/DDBJ whole genome shotgun (WGS) entry which is preliminary data.</text>
</comment>
<name>A0A972GYA5_9BACL</name>
<dbReference type="PANTHER" id="PTHR10491">
    <property type="entry name" value="DTDP-4-DEHYDRORHAMNOSE REDUCTASE"/>
    <property type="match status" value="1"/>
</dbReference>
<dbReference type="EC" id="1.1.1.133" evidence="2"/>
<dbReference type="Proteomes" id="UP000641588">
    <property type="component" value="Unassembled WGS sequence"/>
</dbReference>
<dbReference type="GO" id="GO:0019305">
    <property type="term" value="P:dTDP-rhamnose biosynthetic process"/>
    <property type="evidence" value="ECO:0007669"/>
    <property type="project" value="TreeGrafter"/>
</dbReference>
<dbReference type="AlphaFoldDB" id="A0A972GYA5"/>
<evidence type="ECO:0000256" key="2">
    <source>
        <dbReference type="RuleBase" id="RU364082"/>
    </source>
</evidence>
<dbReference type="SUPFAM" id="SSF51735">
    <property type="entry name" value="NAD(P)-binding Rossmann-fold domains"/>
    <property type="match status" value="1"/>
</dbReference>
<evidence type="ECO:0000313" key="5">
    <source>
        <dbReference type="Proteomes" id="UP000641588"/>
    </source>
</evidence>
<dbReference type="InterPro" id="IPR036291">
    <property type="entry name" value="NAD(P)-bd_dom_sf"/>
</dbReference>
<evidence type="ECO:0000313" key="4">
    <source>
        <dbReference type="EMBL" id="NOU98345.1"/>
    </source>
</evidence>
<feature type="domain" description="RmlD-like substrate binding" evidence="3">
    <location>
        <begin position="1"/>
        <end position="242"/>
    </location>
</feature>
<dbReference type="GO" id="GO:0008831">
    <property type="term" value="F:dTDP-4-dehydrorhamnose reductase activity"/>
    <property type="evidence" value="ECO:0007669"/>
    <property type="project" value="UniProtKB-EC"/>
</dbReference>
<proteinExistence type="inferred from homology"/>
<dbReference type="GO" id="GO:0005829">
    <property type="term" value="C:cytosol"/>
    <property type="evidence" value="ECO:0007669"/>
    <property type="project" value="TreeGrafter"/>
</dbReference>
<comment type="similarity">
    <text evidence="1 2">Belongs to the dTDP-4-dehydrorhamnose reductase family.</text>
</comment>
<gene>
    <name evidence="4" type="ORF">GC093_34765</name>
</gene>
<dbReference type="Gene3D" id="3.40.50.720">
    <property type="entry name" value="NAD(P)-binding Rossmann-like Domain"/>
    <property type="match status" value="1"/>
</dbReference>
<evidence type="ECO:0000259" key="3">
    <source>
        <dbReference type="Pfam" id="PF04321"/>
    </source>
</evidence>
<reference evidence="4" key="1">
    <citation type="submission" date="2019-10" db="EMBL/GenBank/DDBJ databases">
        <title>Description of Paenibacillus glebae sp. nov.</title>
        <authorList>
            <person name="Carlier A."/>
            <person name="Qi S."/>
        </authorList>
    </citation>
    <scope>NUCLEOTIDE SEQUENCE</scope>
    <source>
        <strain evidence="4">LMG 31456</strain>
    </source>
</reference>
<keyword evidence="2" id="KW-0521">NADP</keyword>
<evidence type="ECO:0000256" key="1">
    <source>
        <dbReference type="ARBA" id="ARBA00010944"/>
    </source>
</evidence>
<keyword evidence="5" id="KW-1185">Reference proteome</keyword>
<dbReference type="RefSeq" id="WP_171656600.1">
    <property type="nucleotide sequence ID" value="NZ_WHOD01000133.1"/>
</dbReference>
<dbReference type="Pfam" id="PF04321">
    <property type="entry name" value="RmlD_sub_bind"/>
    <property type="match status" value="1"/>
</dbReference>
<dbReference type="EMBL" id="WHOD01000133">
    <property type="protein sequence ID" value="NOU98345.1"/>
    <property type="molecule type" value="Genomic_DNA"/>
</dbReference>
<comment type="function">
    <text evidence="2">Catalyzes the reduction of dTDP-6-deoxy-L-lyxo-4-hexulose to yield dTDP-L-rhamnose.</text>
</comment>
<accession>A0A972GYA5</accession>